<evidence type="ECO:0000256" key="2">
    <source>
        <dbReference type="ARBA" id="ARBA00022475"/>
    </source>
</evidence>
<feature type="transmembrane region" description="Helical" evidence="8">
    <location>
        <begin position="297"/>
        <end position="318"/>
    </location>
</feature>
<proteinExistence type="predicted"/>
<evidence type="ECO:0000256" key="1">
    <source>
        <dbReference type="ARBA" id="ARBA00004651"/>
    </source>
</evidence>
<feature type="transmembrane region" description="Helical" evidence="8">
    <location>
        <begin position="123"/>
        <end position="143"/>
    </location>
</feature>
<keyword evidence="6 8" id="KW-1133">Transmembrane helix</keyword>
<keyword evidence="2" id="KW-1003">Cell membrane</keyword>
<dbReference type="OrthoDB" id="416237at2"/>
<keyword evidence="10" id="KW-1185">Reference proteome</keyword>
<sequence>MLKLQSSKKWVSQLSQVNELVLMCLWVFIGSILRFTNLTAKPPWTDEFATMVFSLGNNFTSVPLNQIISLDTLLQPLRCNPNANIGDVVTLLLREDNHPPLYFVLVHLWVNLFPHSGEYVDVWIMRSLPALFGVLSIPAVYFLGKIAFRSRLVGQISAALMAVSSYGIFLAQEARHYTLAMLFVIASLMCLVVALQHLYQQTIIPLWLIFVWIIINSLGLSVHYFFSLTLIAEAITLVILGYLKLKENQSGLLKRNLIRICLIILGTITTGILWMYLVIPQGYGNNMITWIHPLSHILYAISPPVQLLAVWVPMISLLPVESDSIPVVIISGLILLLFFIWFVPYIKRGIKQGMQLNQFRLPLLILITFIGGVISLFLFITYVIGQDLTRAARYSFTYFPAMMVVVGASLAILWSAIKAENTVLQQQKTLNPLILLRKLYDKLNSNGQLAFTAVWVMGLLGAITVTVNLGYQKYYRPEQFISVIKETASQPVLIATTHKSLVQTGEMMGIGLELHNKSELENISFLLVHQEQENTPEATETLKKTVKNMSHPLEVWTVNFIAPIDLNNCTLDNQNYPYIDGYGYKRYICN</sequence>
<dbReference type="GO" id="GO:0016763">
    <property type="term" value="F:pentosyltransferase activity"/>
    <property type="evidence" value="ECO:0007669"/>
    <property type="project" value="TreeGrafter"/>
</dbReference>
<name>A0A401IGU7_APHSA</name>
<dbReference type="PANTHER" id="PTHR33908:SF3">
    <property type="entry name" value="UNDECAPRENYL PHOSPHATE-ALPHA-4-AMINO-4-DEOXY-L-ARABINOSE ARABINOSYL TRANSFERASE"/>
    <property type="match status" value="1"/>
</dbReference>
<keyword evidence="4" id="KW-0808">Transferase</keyword>
<dbReference type="Proteomes" id="UP000287247">
    <property type="component" value="Unassembled WGS sequence"/>
</dbReference>
<feature type="transmembrane region" description="Helical" evidence="8">
    <location>
        <begin position="325"/>
        <end position="343"/>
    </location>
</feature>
<dbReference type="EMBL" id="BDQK01000008">
    <property type="protein sequence ID" value="GBF80420.1"/>
    <property type="molecule type" value="Genomic_DNA"/>
</dbReference>
<evidence type="ECO:0000313" key="9">
    <source>
        <dbReference type="EMBL" id="GBF80420.1"/>
    </source>
</evidence>
<evidence type="ECO:0000256" key="8">
    <source>
        <dbReference type="SAM" id="Phobius"/>
    </source>
</evidence>
<gene>
    <name evidence="9" type="ORF">AsFPU1_1821</name>
</gene>
<keyword evidence="3" id="KW-0328">Glycosyltransferase</keyword>
<evidence type="ECO:0000313" key="10">
    <source>
        <dbReference type="Proteomes" id="UP000287247"/>
    </source>
</evidence>
<keyword evidence="7 8" id="KW-0472">Membrane</keyword>
<keyword evidence="5 8" id="KW-0812">Transmembrane</keyword>
<protein>
    <submittedName>
        <fullName evidence="9">Uncharacterized protein</fullName>
    </submittedName>
</protein>
<evidence type="ECO:0000256" key="3">
    <source>
        <dbReference type="ARBA" id="ARBA00022676"/>
    </source>
</evidence>
<reference evidence="10" key="1">
    <citation type="submission" date="2017-05" db="EMBL/GenBank/DDBJ databases">
        <title>Physiological properties and genetic analysis related to exopolysaccharide production of fresh-water unicellular cyanobacterium Aphanothece sacrum, Suizenji Nori, that has been cultured as a food source in Japan.</title>
        <authorList>
            <person name="Kanesaki Y."/>
            <person name="Yoshikawa S."/>
            <person name="Ohki K."/>
        </authorList>
    </citation>
    <scope>NUCLEOTIDE SEQUENCE [LARGE SCALE GENOMIC DNA]</scope>
    <source>
        <strain evidence="10">FPU1</strain>
    </source>
</reference>
<comment type="subcellular location">
    <subcellularLocation>
        <location evidence="1">Cell membrane</location>
        <topology evidence="1">Multi-pass membrane protein</topology>
    </subcellularLocation>
</comment>
<dbReference type="GO" id="GO:0005886">
    <property type="term" value="C:plasma membrane"/>
    <property type="evidence" value="ECO:0007669"/>
    <property type="project" value="UniProtKB-SubCell"/>
</dbReference>
<evidence type="ECO:0000256" key="5">
    <source>
        <dbReference type="ARBA" id="ARBA00022692"/>
    </source>
</evidence>
<organism evidence="9 10">
    <name type="scientific">Aphanothece sacrum FPU1</name>
    <dbReference type="NCBI Taxonomy" id="1920663"/>
    <lineage>
        <taxon>Bacteria</taxon>
        <taxon>Bacillati</taxon>
        <taxon>Cyanobacteriota</taxon>
        <taxon>Cyanophyceae</taxon>
        <taxon>Oscillatoriophycideae</taxon>
        <taxon>Chroococcales</taxon>
        <taxon>Aphanothecaceae</taxon>
        <taxon>Aphanothece</taxon>
    </lineage>
</organism>
<comment type="caution">
    <text evidence="9">The sequence shown here is derived from an EMBL/GenBank/DDBJ whole genome shotgun (WGS) entry which is preliminary data.</text>
</comment>
<feature type="transmembrane region" description="Helical" evidence="8">
    <location>
        <begin position="224"/>
        <end position="245"/>
    </location>
</feature>
<feature type="transmembrane region" description="Helical" evidence="8">
    <location>
        <begin position="202"/>
        <end position="218"/>
    </location>
</feature>
<feature type="transmembrane region" description="Helical" evidence="8">
    <location>
        <begin position="449"/>
        <end position="471"/>
    </location>
</feature>
<dbReference type="GO" id="GO:0010041">
    <property type="term" value="P:response to iron(III) ion"/>
    <property type="evidence" value="ECO:0007669"/>
    <property type="project" value="TreeGrafter"/>
</dbReference>
<feature type="transmembrane region" description="Helical" evidence="8">
    <location>
        <begin position="363"/>
        <end position="384"/>
    </location>
</feature>
<dbReference type="GO" id="GO:0009103">
    <property type="term" value="P:lipopolysaccharide biosynthetic process"/>
    <property type="evidence" value="ECO:0007669"/>
    <property type="project" value="UniProtKB-ARBA"/>
</dbReference>
<dbReference type="InterPro" id="IPR050297">
    <property type="entry name" value="LipidA_mod_glycosyltrf_83"/>
</dbReference>
<feature type="transmembrane region" description="Helical" evidence="8">
    <location>
        <begin position="152"/>
        <end position="171"/>
    </location>
</feature>
<feature type="transmembrane region" description="Helical" evidence="8">
    <location>
        <begin position="396"/>
        <end position="417"/>
    </location>
</feature>
<feature type="transmembrane region" description="Helical" evidence="8">
    <location>
        <begin position="177"/>
        <end position="195"/>
    </location>
</feature>
<evidence type="ECO:0000256" key="4">
    <source>
        <dbReference type="ARBA" id="ARBA00022679"/>
    </source>
</evidence>
<evidence type="ECO:0000256" key="6">
    <source>
        <dbReference type="ARBA" id="ARBA00022989"/>
    </source>
</evidence>
<accession>A0A401IGU7</accession>
<dbReference type="RefSeq" id="WP_124973825.1">
    <property type="nucleotide sequence ID" value="NZ_BDQK01000008.1"/>
</dbReference>
<evidence type="ECO:0000256" key="7">
    <source>
        <dbReference type="ARBA" id="ARBA00023136"/>
    </source>
</evidence>
<dbReference type="AlphaFoldDB" id="A0A401IGU7"/>
<dbReference type="PANTHER" id="PTHR33908">
    <property type="entry name" value="MANNOSYLTRANSFERASE YKCB-RELATED"/>
    <property type="match status" value="1"/>
</dbReference>
<feature type="transmembrane region" description="Helical" evidence="8">
    <location>
        <begin position="20"/>
        <end position="40"/>
    </location>
</feature>
<feature type="transmembrane region" description="Helical" evidence="8">
    <location>
        <begin position="257"/>
        <end position="277"/>
    </location>
</feature>